<feature type="domain" description="NADH:quinone oxidoreductase/Mrp antiporter transmembrane" evidence="9">
    <location>
        <begin position="129"/>
        <end position="423"/>
    </location>
</feature>
<dbReference type="RefSeq" id="WP_342808109.1">
    <property type="nucleotide sequence ID" value="NZ_JAOPJZ010000004.1"/>
</dbReference>
<feature type="transmembrane region" description="Helical" evidence="8">
    <location>
        <begin position="486"/>
        <end position="508"/>
    </location>
</feature>
<evidence type="ECO:0000256" key="5">
    <source>
        <dbReference type="ARBA" id="ARBA00023002"/>
    </source>
</evidence>
<dbReference type="GO" id="GO:0005886">
    <property type="term" value="C:plasma membrane"/>
    <property type="evidence" value="ECO:0007669"/>
    <property type="project" value="UniProtKB-SubCell"/>
</dbReference>
<dbReference type="Pfam" id="PF00361">
    <property type="entry name" value="Proton_antipo_M"/>
    <property type="match status" value="1"/>
</dbReference>
<feature type="transmembrane region" description="Helical" evidence="8">
    <location>
        <begin position="379"/>
        <end position="402"/>
    </location>
</feature>
<keyword evidence="3 8" id="KW-0812">Transmembrane</keyword>
<reference evidence="10 11" key="1">
    <citation type="submission" date="2022-09" db="EMBL/GenBank/DDBJ databases">
        <title>Enrichment on poylsaccharides allowed isolation of novel metabolic and taxonomic groups of Haloarchaea.</title>
        <authorList>
            <person name="Sorokin D.Y."/>
            <person name="Elcheninov A.G."/>
            <person name="Khizhniak T.V."/>
            <person name="Kolganova T.V."/>
            <person name="Kublanov I.V."/>
        </authorList>
    </citation>
    <scope>NUCLEOTIDE SEQUENCE [LARGE SCALE GENOMIC DNA]</scope>
    <source>
        <strain evidence="10 11">AArc-curdl1</strain>
    </source>
</reference>
<dbReference type="GO" id="GO:0016491">
    <property type="term" value="F:oxidoreductase activity"/>
    <property type="evidence" value="ECO:0007669"/>
    <property type="project" value="UniProtKB-KW"/>
</dbReference>
<keyword evidence="6 8" id="KW-0472">Membrane</keyword>
<feature type="transmembrane region" description="Helical" evidence="8">
    <location>
        <begin position="35"/>
        <end position="53"/>
    </location>
</feature>
<organism evidence="10 11">
    <name type="scientific">Natronosalvus hydrolyticus</name>
    <dbReference type="NCBI Taxonomy" id="2979988"/>
    <lineage>
        <taxon>Archaea</taxon>
        <taxon>Methanobacteriati</taxon>
        <taxon>Methanobacteriota</taxon>
        <taxon>Stenosarchaea group</taxon>
        <taxon>Halobacteria</taxon>
        <taxon>Halobacteriales</taxon>
        <taxon>Natrialbaceae</taxon>
        <taxon>Natronosalvus</taxon>
    </lineage>
</organism>
<dbReference type="PANTHER" id="PTHR42682:SF4">
    <property type="entry name" value="NADH-UBIQUINONE_PLASTOQUINONE"/>
    <property type="match status" value="1"/>
</dbReference>
<keyword evidence="5" id="KW-0560">Oxidoreductase</keyword>
<evidence type="ECO:0000256" key="3">
    <source>
        <dbReference type="ARBA" id="ARBA00022692"/>
    </source>
</evidence>
<keyword evidence="4 8" id="KW-1133">Transmembrane helix</keyword>
<evidence type="ECO:0000256" key="8">
    <source>
        <dbReference type="SAM" id="Phobius"/>
    </source>
</evidence>
<evidence type="ECO:0000313" key="10">
    <source>
        <dbReference type="EMBL" id="MCU4751883.1"/>
    </source>
</evidence>
<evidence type="ECO:0000256" key="2">
    <source>
        <dbReference type="ARBA" id="ARBA00022475"/>
    </source>
</evidence>
<feature type="transmembrane region" description="Helical" evidence="8">
    <location>
        <begin position="113"/>
        <end position="139"/>
    </location>
</feature>
<feature type="transmembrane region" description="Helical" evidence="8">
    <location>
        <begin position="6"/>
        <end position="23"/>
    </location>
</feature>
<dbReference type="PANTHER" id="PTHR42682">
    <property type="entry name" value="HYDROGENASE-4 COMPONENT F"/>
    <property type="match status" value="1"/>
</dbReference>
<sequence length="530" mass="54514">MTDPRPLAAIAIAFFAIVVIVAGRRRPAIRDGTPIVASLLTIAVIASMVPDVLAGRQPTTNLGALVAGIDLSVQADPLGTIFALVASCLWAVTAVYSLGYVRGEGLEHRTRYTAALCLSIGSGIGVAFASNLLVLVIFYELTTVGTYPLVAHRGTERAREVGYEYVAYVIGGGTLVVGGAVIVYTLAGSVTFAPGGIPGLADAAAGAPTAARVAIVAMLAGFAVKGAIMPLHAWLPRAMVAPTTVSGVLHAVVVVKSGVFGIARTVLEVFGPETTADLGVGTPLAIIAAATILLGSLLALRQDDLKRRLAYSTVSHLSYVVLGIAVLVPAAVVGGLFHIAAHAVAKLALFFCVGALAIETDVKKVSEIAGVGRRMPLTMAVFAVGACSLAGLPLFVGFASKWYLLVGGAELSPIVPAVLVVSGALNVAYFWPIVYGAFFETPERADPKPLLEGPMGGTPGSDEPNKHSHVTMDGRWKRLPPTGVEASPALVVPLLALALAIIALGIWADHLVVLELARAAADASFGVIVR</sequence>
<feature type="transmembrane region" description="Helical" evidence="8">
    <location>
        <begin position="339"/>
        <end position="358"/>
    </location>
</feature>
<evidence type="ECO:0000256" key="1">
    <source>
        <dbReference type="ARBA" id="ARBA00004651"/>
    </source>
</evidence>
<keyword evidence="11" id="KW-1185">Reference proteome</keyword>
<evidence type="ECO:0000313" key="11">
    <source>
        <dbReference type="Proteomes" id="UP001321047"/>
    </source>
</evidence>
<feature type="transmembrane region" description="Helical" evidence="8">
    <location>
        <begin position="81"/>
        <end position="101"/>
    </location>
</feature>
<evidence type="ECO:0000259" key="9">
    <source>
        <dbReference type="Pfam" id="PF00361"/>
    </source>
</evidence>
<name>A0AAP2Z7W2_9EURY</name>
<feature type="transmembrane region" description="Helical" evidence="8">
    <location>
        <begin position="213"/>
        <end position="235"/>
    </location>
</feature>
<feature type="region of interest" description="Disordered" evidence="7">
    <location>
        <begin position="449"/>
        <end position="470"/>
    </location>
</feature>
<protein>
    <submittedName>
        <fullName evidence="10">Proton-conducting transporter membrane subunit</fullName>
    </submittedName>
</protein>
<feature type="transmembrane region" description="Helical" evidence="8">
    <location>
        <begin position="280"/>
        <end position="300"/>
    </location>
</feature>
<feature type="transmembrane region" description="Helical" evidence="8">
    <location>
        <begin position="414"/>
        <end position="438"/>
    </location>
</feature>
<dbReference type="PRINTS" id="PR01434">
    <property type="entry name" value="NADHDHGNASE5"/>
</dbReference>
<dbReference type="Proteomes" id="UP001321047">
    <property type="component" value="Unassembled WGS sequence"/>
</dbReference>
<dbReference type="AlphaFoldDB" id="A0AAP2Z7W2"/>
<feature type="transmembrane region" description="Helical" evidence="8">
    <location>
        <begin position="165"/>
        <end position="192"/>
    </location>
</feature>
<accession>A0AAP2Z7W2</accession>
<comment type="subcellular location">
    <subcellularLocation>
        <location evidence="1">Cell membrane</location>
        <topology evidence="1">Multi-pass membrane protein</topology>
    </subcellularLocation>
</comment>
<dbReference type="InterPro" id="IPR052175">
    <property type="entry name" value="ComplexI-like_HydComp"/>
</dbReference>
<keyword evidence="2" id="KW-1003">Cell membrane</keyword>
<evidence type="ECO:0000256" key="4">
    <source>
        <dbReference type="ARBA" id="ARBA00022989"/>
    </source>
</evidence>
<proteinExistence type="predicted"/>
<evidence type="ECO:0000256" key="6">
    <source>
        <dbReference type="ARBA" id="ARBA00023136"/>
    </source>
</evidence>
<comment type="caution">
    <text evidence="10">The sequence shown here is derived from an EMBL/GenBank/DDBJ whole genome shotgun (WGS) entry which is preliminary data.</text>
</comment>
<feature type="transmembrane region" description="Helical" evidence="8">
    <location>
        <begin position="309"/>
        <end position="333"/>
    </location>
</feature>
<evidence type="ECO:0000256" key="7">
    <source>
        <dbReference type="SAM" id="MobiDB-lite"/>
    </source>
</evidence>
<gene>
    <name evidence="10" type="ORF">OB919_07790</name>
</gene>
<dbReference type="InterPro" id="IPR001750">
    <property type="entry name" value="ND/Mrp_TM"/>
</dbReference>
<dbReference type="EMBL" id="JAOPJZ010000004">
    <property type="protein sequence ID" value="MCU4751883.1"/>
    <property type="molecule type" value="Genomic_DNA"/>
</dbReference>